<keyword evidence="2" id="KW-0539">Nucleus</keyword>
<name>A0A444SB64_VERDA</name>
<dbReference type="PANTHER" id="PTHR31668:SF4">
    <property type="entry name" value="TRANSCRIPTIONAL ACTIVATOR PROTEIN DAL81"/>
    <property type="match status" value="1"/>
</dbReference>
<dbReference type="GO" id="GO:0006351">
    <property type="term" value="P:DNA-templated transcription"/>
    <property type="evidence" value="ECO:0007669"/>
    <property type="project" value="InterPro"/>
</dbReference>
<gene>
    <name evidence="5" type="ORF">VDGE_06923</name>
</gene>
<dbReference type="InterPro" id="IPR050797">
    <property type="entry name" value="Carb_Metab_Trans_Reg"/>
</dbReference>
<dbReference type="GO" id="GO:0005634">
    <property type="term" value="C:nucleus"/>
    <property type="evidence" value="ECO:0007669"/>
    <property type="project" value="TreeGrafter"/>
</dbReference>
<dbReference type="InterPro" id="IPR001138">
    <property type="entry name" value="Zn2Cys6_DnaBD"/>
</dbReference>
<dbReference type="SMART" id="SM00066">
    <property type="entry name" value="GAL4"/>
    <property type="match status" value="1"/>
</dbReference>
<dbReference type="EMBL" id="RSDZ01000004">
    <property type="protein sequence ID" value="RXG50610.1"/>
    <property type="molecule type" value="Genomic_DNA"/>
</dbReference>
<feature type="domain" description="Zn(2)-C6 fungal-type" evidence="4">
    <location>
        <begin position="111"/>
        <end position="143"/>
    </location>
</feature>
<comment type="caution">
    <text evidence="5">The sequence shown here is derived from an EMBL/GenBank/DDBJ whole genome shotgun (WGS) entry which is preliminary data.</text>
</comment>
<sequence>MDPAVAFGSMDLPTPTPAAAAAPAPVPTPAHAATPAPMPPPAGSGSLPFPSASAPGSGSTAAPISSHGPSPGPGGHLAHGHGYAHGHSNPSGLGHGLGPDSHNAMSSQSRPCDICRQRKTRCVREEGRDKCVMCTFHGQPCTYLRGPLPRKRRKATDPAEHRSQPNGSAGASSSAASTSGPTSAPGAASTSVPLPLDHYEDLEQTSPEHLEALSPSLAGSDQVGYSYIHHQPSLLDGTLGLHLKTHSEYIGLTNYREPCLLDLHRAEDSTARSVRRLDDQTVFLIHRDKETTSESQRIADLDAIEKVVHPLGSSLVNLYFRIVHPSFPILHKKVFLEKYARSYHEFSPPLLAAVYLLALDWSLYDRTLATSSWQPDQTALEALALRTMSDDMKRPKISTLQAGLLVQQRAKNNTWNVTAQLIALSQGLGLHVDCSDWAIPEWEKGLRRRLAWALFMQDKWGALVHGKPFLIRPNEDWDVQPCCIEDFPENAADEEHDPEGSSEVVVGRELFLRHIELSLILSDVLRTFYTAKATRRGGTLDQIGTIGVAELAKPIVMMLREWYNGLPEALQLRDTRLKKLCANGSLHLSYTAIDLALHRAMLRNISSSAPRELRNAIRTGARSRLLAAATIISNLQPEHTQSFWGFMASAQLASIGTFAGLLWATSDDDAEASFYAERVEEYLWSLRVRSQAVPFAREALRLLEAEDSYIESALSIVFFTPGLDLS</sequence>
<accession>A0A444SB64</accession>
<reference evidence="5 6" key="1">
    <citation type="submission" date="2018-12" db="EMBL/GenBank/DDBJ databases">
        <title>Genome of Verticillium dahliae isolate Getta Getta.</title>
        <authorList>
            <person name="Gardiner D.M."/>
        </authorList>
    </citation>
    <scope>NUCLEOTIDE SEQUENCE [LARGE SCALE GENOMIC DNA]</scope>
    <source>
        <strain evidence="5 6">Getta Getta</strain>
    </source>
</reference>
<dbReference type="SUPFAM" id="SSF57701">
    <property type="entry name" value="Zn2/Cys6 DNA-binding domain"/>
    <property type="match status" value="1"/>
</dbReference>
<protein>
    <recommendedName>
        <fullName evidence="4">Zn(2)-C6 fungal-type domain-containing protein</fullName>
    </recommendedName>
</protein>
<dbReference type="GO" id="GO:0003677">
    <property type="term" value="F:DNA binding"/>
    <property type="evidence" value="ECO:0007669"/>
    <property type="project" value="InterPro"/>
</dbReference>
<feature type="region of interest" description="Disordered" evidence="3">
    <location>
        <begin position="145"/>
        <end position="194"/>
    </location>
</feature>
<dbReference type="GO" id="GO:0000981">
    <property type="term" value="F:DNA-binding transcription factor activity, RNA polymerase II-specific"/>
    <property type="evidence" value="ECO:0007669"/>
    <property type="project" value="InterPro"/>
</dbReference>
<dbReference type="Pfam" id="PF04082">
    <property type="entry name" value="Fungal_trans"/>
    <property type="match status" value="1"/>
</dbReference>
<evidence type="ECO:0000256" key="2">
    <source>
        <dbReference type="ARBA" id="ARBA00023242"/>
    </source>
</evidence>
<dbReference type="Proteomes" id="UP000288725">
    <property type="component" value="Chromosome 5"/>
</dbReference>
<evidence type="ECO:0000256" key="1">
    <source>
        <dbReference type="ARBA" id="ARBA00022723"/>
    </source>
</evidence>
<evidence type="ECO:0000259" key="4">
    <source>
        <dbReference type="PROSITE" id="PS50048"/>
    </source>
</evidence>
<dbReference type="GO" id="GO:0001080">
    <property type="term" value="P:nitrogen catabolite activation of transcription from RNA polymerase II promoter"/>
    <property type="evidence" value="ECO:0007669"/>
    <property type="project" value="TreeGrafter"/>
</dbReference>
<dbReference type="InterPro" id="IPR036864">
    <property type="entry name" value="Zn2-C6_fun-type_DNA-bd_sf"/>
</dbReference>
<proteinExistence type="predicted"/>
<dbReference type="CDD" id="cd00067">
    <property type="entry name" value="GAL4"/>
    <property type="match status" value="1"/>
</dbReference>
<dbReference type="PANTHER" id="PTHR31668">
    <property type="entry name" value="GLUCOSE TRANSPORT TRANSCRIPTION REGULATOR RGT1-RELATED-RELATED"/>
    <property type="match status" value="1"/>
</dbReference>
<feature type="compositionally biased region" description="Low complexity" evidence="3">
    <location>
        <begin position="17"/>
        <end position="35"/>
    </location>
</feature>
<feature type="compositionally biased region" description="Low complexity" evidence="3">
    <location>
        <begin position="167"/>
        <end position="191"/>
    </location>
</feature>
<evidence type="ECO:0000256" key="3">
    <source>
        <dbReference type="SAM" id="MobiDB-lite"/>
    </source>
</evidence>
<evidence type="ECO:0000313" key="5">
    <source>
        <dbReference type="EMBL" id="RXG50610.1"/>
    </source>
</evidence>
<dbReference type="GO" id="GO:0008270">
    <property type="term" value="F:zinc ion binding"/>
    <property type="evidence" value="ECO:0007669"/>
    <property type="project" value="InterPro"/>
</dbReference>
<feature type="compositionally biased region" description="Low complexity" evidence="3">
    <location>
        <begin position="43"/>
        <end position="69"/>
    </location>
</feature>
<dbReference type="CDD" id="cd12148">
    <property type="entry name" value="fungal_TF_MHR"/>
    <property type="match status" value="1"/>
</dbReference>
<keyword evidence="1" id="KW-0479">Metal-binding</keyword>
<dbReference type="PROSITE" id="PS00463">
    <property type="entry name" value="ZN2_CY6_FUNGAL_1"/>
    <property type="match status" value="1"/>
</dbReference>
<dbReference type="SMART" id="SM00906">
    <property type="entry name" value="Fungal_trans"/>
    <property type="match status" value="1"/>
</dbReference>
<dbReference type="InterPro" id="IPR007219">
    <property type="entry name" value="XnlR_reg_dom"/>
</dbReference>
<dbReference type="PROSITE" id="PS50048">
    <property type="entry name" value="ZN2_CY6_FUNGAL_2"/>
    <property type="match status" value="1"/>
</dbReference>
<dbReference type="Gene3D" id="4.10.240.10">
    <property type="entry name" value="Zn(2)-C6 fungal-type DNA-binding domain"/>
    <property type="match status" value="1"/>
</dbReference>
<dbReference type="AlphaFoldDB" id="A0A444SB64"/>
<organism evidence="5 6">
    <name type="scientific">Verticillium dahliae</name>
    <name type="common">Verticillium wilt</name>
    <dbReference type="NCBI Taxonomy" id="27337"/>
    <lineage>
        <taxon>Eukaryota</taxon>
        <taxon>Fungi</taxon>
        <taxon>Dikarya</taxon>
        <taxon>Ascomycota</taxon>
        <taxon>Pezizomycotina</taxon>
        <taxon>Sordariomycetes</taxon>
        <taxon>Hypocreomycetidae</taxon>
        <taxon>Glomerellales</taxon>
        <taxon>Plectosphaerellaceae</taxon>
        <taxon>Verticillium</taxon>
    </lineage>
</organism>
<evidence type="ECO:0000313" key="6">
    <source>
        <dbReference type="Proteomes" id="UP000288725"/>
    </source>
</evidence>
<feature type="region of interest" description="Disordered" evidence="3">
    <location>
        <begin position="1"/>
        <end position="112"/>
    </location>
</feature>